<dbReference type="EC" id="3.5.99.6" evidence="2"/>
<dbReference type="Pfam" id="PF01182">
    <property type="entry name" value="Glucosamine_iso"/>
    <property type="match status" value="1"/>
</dbReference>
<gene>
    <name evidence="2" type="ORF">MNBD_ALPHA09-195</name>
</gene>
<evidence type="ECO:0000313" key="2">
    <source>
        <dbReference type="EMBL" id="VAW16351.1"/>
    </source>
</evidence>
<sequence length="257" mass="28023">MIFDLSKNTRKLAEKAAHLGAERIRDAIAARGQASVILATGVSQFETMEALTKAPDIEWQKVTAFHLDEYVGLPQTHKASFRRYLKERFVAKVPGLKSFVFIEGDADDLEAEVARVSDAISQVDIDVAFIGIGENGHLAFNDPPADFETTDPFIVVELDEPCRLQQLNEGWFSDLSEVPTRAISMSVRQILLSRVLVCAVADARKAEAVRRAMQGPVSNLCPASILQTHAQAHVFADPAAASLLDKKWLASASAPAP</sequence>
<dbReference type="GO" id="GO:0006046">
    <property type="term" value="P:N-acetylglucosamine catabolic process"/>
    <property type="evidence" value="ECO:0007669"/>
    <property type="project" value="TreeGrafter"/>
</dbReference>
<dbReference type="GO" id="GO:0006043">
    <property type="term" value="P:glucosamine catabolic process"/>
    <property type="evidence" value="ECO:0007669"/>
    <property type="project" value="TreeGrafter"/>
</dbReference>
<dbReference type="PANTHER" id="PTHR11280">
    <property type="entry name" value="GLUCOSAMINE-6-PHOSPHATE ISOMERASE"/>
    <property type="match status" value="1"/>
</dbReference>
<dbReference type="GO" id="GO:0005975">
    <property type="term" value="P:carbohydrate metabolic process"/>
    <property type="evidence" value="ECO:0007669"/>
    <property type="project" value="InterPro"/>
</dbReference>
<dbReference type="InterPro" id="IPR006148">
    <property type="entry name" value="Glc/Gal-6P_isomerase"/>
</dbReference>
<dbReference type="InterPro" id="IPR037171">
    <property type="entry name" value="NagB/RpiA_transferase-like"/>
</dbReference>
<dbReference type="InterPro" id="IPR004547">
    <property type="entry name" value="Glucosamine6P_isomerase"/>
</dbReference>
<reference evidence="2" key="1">
    <citation type="submission" date="2018-06" db="EMBL/GenBank/DDBJ databases">
        <authorList>
            <person name="Zhirakovskaya E."/>
        </authorList>
    </citation>
    <scope>NUCLEOTIDE SEQUENCE</scope>
</reference>
<dbReference type="CDD" id="cd01399">
    <property type="entry name" value="GlcN6P_deaminase"/>
    <property type="match status" value="1"/>
</dbReference>
<name>A0A3B0TCI4_9ZZZZ</name>
<organism evidence="2">
    <name type="scientific">hydrothermal vent metagenome</name>
    <dbReference type="NCBI Taxonomy" id="652676"/>
    <lineage>
        <taxon>unclassified sequences</taxon>
        <taxon>metagenomes</taxon>
        <taxon>ecological metagenomes</taxon>
    </lineage>
</organism>
<evidence type="ECO:0000259" key="1">
    <source>
        <dbReference type="Pfam" id="PF01182"/>
    </source>
</evidence>
<dbReference type="EMBL" id="UOEM01000097">
    <property type="protein sequence ID" value="VAW16351.1"/>
    <property type="molecule type" value="Genomic_DNA"/>
</dbReference>
<dbReference type="AlphaFoldDB" id="A0A3B0TCI4"/>
<dbReference type="Gene3D" id="3.40.50.1360">
    <property type="match status" value="1"/>
</dbReference>
<accession>A0A3B0TCI4</accession>
<protein>
    <submittedName>
        <fullName evidence="2">Glucosamine-6-phosphate deaminase</fullName>
        <ecNumber evidence="2">3.5.99.6</ecNumber>
    </submittedName>
</protein>
<dbReference type="GO" id="GO:0005737">
    <property type="term" value="C:cytoplasm"/>
    <property type="evidence" value="ECO:0007669"/>
    <property type="project" value="TreeGrafter"/>
</dbReference>
<dbReference type="PANTHER" id="PTHR11280:SF6">
    <property type="entry name" value="GLUCOSAMINE-6-PHOSPHATE ISOMERASE NAGB"/>
    <property type="match status" value="1"/>
</dbReference>
<feature type="domain" description="Glucosamine/galactosamine-6-phosphate isomerase" evidence="1">
    <location>
        <begin position="9"/>
        <end position="230"/>
    </location>
</feature>
<dbReference type="GO" id="GO:0042802">
    <property type="term" value="F:identical protein binding"/>
    <property type="evidence" value="ECO:0007669"/>
    <property type="project" value="TreeGrafter"/>
</dbReference>
<dbReference type="GO" id="GO:0004342">
    <property type="term" value="F:glucosamine-6-phosphate deaminase activity"/>
    <property type="evidence" value="ECO:0007669"/>
    <property type="project" value="UniProtKB-EC"/>
</dbReference>
<dbReference type="GO" id="GO:0019262">
    <property type="term" value="P:N-acetylneuraminate catabolic process"/>
    <property type="evidence" value="ECO:0007669"/>
    <property type="project" value="TreeGrafter"/>
</dbReference>
<keyword evidence="2" id="KW-0378">Hydrolase</keyword>
<dbReference type="SUPFAM" id="SSF100950">
    <property type="entry name" value="NagB/RpiA/CoA transferase-like"/>
    <property type="match status" value="1"/>
</dbReference>
<proteinExistence type="predicted"/>